<keyword evidence="3" id="KW-0337">GPI-anchor biosynthesis</keyword>
<keyword evidence="5" id="KW-0808">Transferase</keyword>
<dbReference type="PANTHER" id="PTHR12468:SF2">
    <property type="entry name" value="GPI MANNOSYLTRANSFERASE 2"/>
    <property type="match status" value="1"/>
</dbReference>
<evidence type="ECO:0000256" key="5">
    <source>
        <dbReference type="ARBA" id="ARBA00022679"/>
    </source>
</evidence>
<dbReference type="RefSeq" id="WP_051726427.1">
    <property type="nucleotide sequence ID" value="NZ_JBHEZZ010000031.1"/>
</dbReference>
<feature type="transmembrane region" description="Helical" evidence="10">
    <location>
        <begin position="331"/>
        <end position="348"/>
    </location>
</feature>
<comment type="subcellular location">
    <subcellularLocation>
        <location evidence="1">Endoplasmic reticulum membrane</location>
        <topology evidence="1">Multi-pass membrane protein</topology>
    </subcellularLocation>
</comment>
<feature type="transmembrane region" description="Helical" evidence="10">
    <location>
        <begin position="379"/>
        <end position="402"/>
    </location>
</feature>
<evidence type="ECO:0000313" key="11">
    <source>
        <dbReference type="EMBL" id="MFC1406576.1"/>
    </source>
</evidence>
<keyword evidence="6 10" id="KW-0812">Transmembrane</keyword>
<feature type="transmembrane region" description="Helical" evidence="10">
    <location>
        <begin position="37"/>
        <end position="55"/>
    </location>
</feature>
<feature type="transmembrane region" description="Helical" evidence="10">
    <location>
        <begin position="124"/>
        <end position="144"/>
    </location>
</feature>
<dbReference type="EMBL" id="JBHEZZ010000031">
    <property type="protein sequence ID" value="MFC1406576.1"/>
    <property type="molecule type" value="Genomic_DNA"/>
</dbReference>
<reference evidence="11 12" key="1">
    <citation type="submission" date="2024-09" db="EMBL/GenBank/DDBJ databases">
        <authorList>
            <person name="Lee S.D."/>
        </authorList>
    </citation>
    <scope>NUCLEOTIDE SEQUENCE [LARGE SCALE GENOMIC DNA]</scope>
    <source>
        <strain evidence="11 12">N1-5</strain>
    </source>
</reference>
<keyword evidence="12" id="KW-1185">Reference proteome</keyword>
<evidence type="ECO:0000256" key="4">
    <source>
        <dbReference type="ARBA" id="ARBA00022676"/>
    </source>
</evidence>
<dbReference type="PANTHER" id="PTHR12468">
    <property type="entry name" value="GPI MANNOSYLTRANSFERASE 2"/>
    <property type="match status" value="1"/>
</dbReference>
<gene>
    <name evidence="11" type="ORF">ACEZDJ_35325</name>
</gene>
<dbReference type="InterPro" id="IPR007315">
    <property type="entry name" value="PIG-V/Gpi18"/>
</dbReference>
<evidence type="ECO:0000313" key="12">
    <source>
        <dbReference type="Proteomes" id="UP001592528"/>
    </source>
</evidence>
<evidence type="ECO:0000256" key="10">
    <source>
        <dbReference type="SAM" id="Phobius"/>
    </source>
</evidence>
<sequence>MTATAPAGTRPQIPRQWLSPRTAVRSFPLLRAAAPALLGYCAVRVVGVLMLLGVGSSRHRPVLHRLGTLWDAGWYVRIVEHGYGSTNGLVGSHGIAYSTRAFLPLFPWLAEAVRAVLPVSPGTALVLVASLSGIGAAWGAYAVAARCHGHRAGVVAAVLWGVLPLAVLENTAYSEALFSCLAVWTLYAVLDRRWLTAGLLCLLAGLSRPSAMALTAAVAAAAAVELYRCLRGRGSVHWWRPLTAGVLAPLGWVGYILYVGRVEHSWGAYFRIQRAWGSSFDGGAATVKWFEQVFLSHRAASGIPLAYAVMALTVFAYLLLFAIALLQRQPLVLLVFSAGLLAIDLGNGSPYPPLARFLMPAIPLLFPLAASLSRLRSRGTLLVVLAAAALVSGLYGAFVVFYGGAPS</sequence>
<organism evidence="11 12">
    <name type="scientific">Streptacidiphilus cavernicola</name>
    <dbReference type="NCBI Taxonomy" id="3342716"/>
    <lineage>
        <taxon>Bacteria</taxon>
        <taxon>Bacillati</taxon>
        <taxon>Actinomycetota</taxon>
        <taxon>Actinomycetes</taxon>
        <taxon>Kitasatosporales</taxon>
        <taxon>Streptomycetaceae</taxon>
        <taxon>Streptacidiphilus</taxon>
    </lineage>
</organism>
<evidence type="ECO:0000256" key="6">
    <source>
        <dbReference type="ARBA" id="ARBA00022692"/>
    </source>
</evidence>
<evidence type="ECO:0000256" key="1">
    <source>
        <dbReference type="ARBA" id="ARBA00004477"/>
    </source>
</evidence>
<evidence type="ECO:0000256" key="7">
    <source>
        <dbReference type="ARBA" id="ARBA00022824"/>
    </source>
</evidence>
<feature type="transmembrane region" description="Helical" evidence="10">
    <location>
        <begin position="305"/>
        <end position="326"/>
    </location>
</feature>
<evidence type="ECO:0000256" key="9">
    <source>
        <dbReference type="ARBA" id="ARBA00023136"/>
    </source>
</evidence>
<feature type="transmembrane region" description="Helical" evidence="10">
    <location>
        <begin position="242"/>
        <end position="260"/>
    </location>
</feature>
<name>A0ABV6UYP8_9ACTN</name>
<comment type="caution">
    <text evidence="11">The sequence shown here is derived from an EMBL/GenBank/DDBJ whole genome shotgun (WGS) entry which is preliminary data.</text>
</comment>
<comment type="pathway">
    <text evidence="2">Glycolipid biosynthesis; glycosylphosphatidylinositol-anchor biosynthesis.</text>
</comment>
<keyword evidence="8 10" id="KW-1133">Transmembrane helix</keyword>
<accession>A0ABV6UYP8</accession>
<evidence type="ECO:0000256" key="2">
    <source>
        <dbReference type="ARBA" id="ARBA00004687"/>
    </source>
</evidence>
<dbReference type="Proteomes" id="UP001592528">
    <property type="component" value="Unassembled WGS sequence"/>
</dbReference>
<evidence type="ECO:0000256" key="8">
    <source>
        <dbReference type="ARBA" id="ARBA00022989"/>
    </source>
</evidence>
<evidence type="ECO:0000256" key="3">
    <source>
        <dbReference type="ARBA" id="ARBA00022502"/>
    </source>
</evidence>
<feature type="transmembrane region" description="Helical" evidence="10">
    <location>
        <begin position="354"/>
        <end position="372"/>
    </location>
</feature>
<keyword evidence="9 10" id="KW-0472">Membrane</keyword>
<keyword evidence="7" id="KW-0256">Endoplasmic reticulum</keyword>
<keyword evidence="4" id="KW-0328">Glycosyltransferase</keyword>
<protein>
    <submittedName>
        <fullName evidence="11">Glycosyltransferase family 39 protein</fullName>
    </submittedName>
</protein>
<feature type="transmembrane region" description="Helical" evidence="10">
    <location>
        <begin position="150"/>
        <end position="168"/>
    </location>
</feature>
<proteinExistence type="predicted"/>